<dbReference type="Pfam" id="PF00459">
    <property type="entry name" value="Inositol_P"/>
    <property type="match status" value="1"/>
</dbReference>
<comment type="similarity">
    <text evidence="1">Belongs to the inositol monophosphatase superfamily.</text>
</comment>
<dbReference type="SUPFAM" id="SSF56655">
    <property type="entry name" value="Carbohydrate phosphatase"/>
    <property type="match status" value="1"/>
</dbReference>
<reference evidence="3" key="1">
    <citation type="journal article" date="2012" name="J. Microbiol. Biotechnol.">
        <title>Ramlibacter ginsenosidimutans sp. nov., with ginsenoside-converting activity.</title>
        <authorList>
            <person name="Wang L."/>
            <person name="An D.S."/>
            <person name="Kim S.G."/>
            <person name="Jin F.X."/>
            <person name="Kim S.C."/>
            <person name="Lee S.T."/>
            <person name="Im W.T."/>
        </authorList>
    </citation>
    <scope>NUCLEOTIDE SEQUENCE</scope>
    <source>
        <strain evidence="3">KACC 17527</strain>
    </source>
</reference>
<feature type="binding site" evidence="2">
    <location>
        <position position="65"/>
    </location>
    <ligand>
        <name>Mg(2+)</name>
        <dbReference type="ChEBI" id="CHEBI:18420"/>
        <label>1</label>
        <note>catalytic</note>
    </ligand>
</feature>
<dbReference type="Gene3D" id="3.30.540.10">
    <property type="entry name" value="Fructose-1,6-Bisphosphatase, subunit A, domain 1"/>
    <property type="match status" value="1"/>
</dbReference>
<dbReference type="RefSeq" id="WP_201166712.1">
    <property type="nucleotide sequence ID" value="NZ_JAEPWM010000001.1"/>
</dbReference>
<accession>A0A934WK53</accession>
<name>A0A934WK53_9BURK</name>
<feature type="binding site" evidence="2">
    <location>
        <position position="187"/>
    </location>
    <ligand>
        <name>Mg(2+)</name>
        <dbReference type="ChEBI" id="CHEBI:18420"/>
        <label>1</label>
        <note>catalytic</note>
    </ligand>
</feature>
<proteinExistence type="inferred from homology"/>
<dbReference type="GO" id="GO:0046872">
    <property type="term" value="F:metal ion binding"/>
    <property type="evidence" value="ECO:0007669"/>
    <property type="project" value="UniProtKB-KW"/>
</dbReference>
<dbReference type="EMBL" id="JAEPWM010000001">
    <property type="protein sequence ID" value="MBK6005374.1"/>
    <property type="molecule type" value="Genomic_DNA"/>
</dbReference>
<dbReference type="GO" id="GO:0006020">
    <property type="term" value="P:inositol metabolic process"/>
    <property type="evidence" value="ECO:0007669"/>
    <property type="project" value="TreeGrafter"/>
</dbReference>
<dbReference type="GO" id="GO:0007165">
    <property type="term" value="P:signal transduction"/>
    <property type="evidence" value="ECO:0007669"/>
    <property type="project" value="TreeGrafter"/>
</dbReference>
<comment type="caution">
    <text evidence="3">The sequence shown here is derived from an EMBL/GenBank/DDBJ whole genome shotgun (WGS) entry which is preliminary data.</text>
</comment>
<keyword evidence="2" id="KW-0460">Magnesium</keyword>
<dbReference type="Gene3D" id="3.40.190.80">
    <property type="match status" value="1"/>
</dbReference>
<dbReference type="InterPro" id="IPR000760">
    <property type="entry name" value="Inositol_monophosphatase-like"/>
</dbReference>
<protein>
    <recommendedName>
        <fullName evidence="5">Inositol monophosphatase</fullName>
    </recommendedName>
</protein>
<feature type="binding site" evidence="2">
    <location>
        <position position="41"/>
    </location>
    <ligand>
        <name>Mg(2+)</name>
        <dbReference type="ChEBI" id="CHEBI:18420"/>
        <label>1</label>
        <note>catalytic</note>
    </ligand>
</feature>
<reference evidence="3" key="2">
    <citation type="submission" date="2021-01" db="EMBL/GenBank/DDBJ databases">
        <authorList>
            <person name="Kang M."/>
        </authorList>
    </citation>
    <scope>NUCLEOTIDE SEQUENCE</scope>
    <source>
        <strain evidence="3">KACC 17527</strain>
    </source>
</reference>
<comment type="cofactor">
    <cofactor evidence="2">
        <name>Mg(2+)</name>
        <dbReference type="ChEBI" id="CHEBI:18420"/>
    </cofactor>
</comment>
<organism evidence="3 4">
    <name type="scientific">Ramlibacter ginsenosidimutans</name>
    <dbReference type="NCBI Taxonomy" id="502333"/>
    <lineage>
        <taxon>Bacteria</taxon>
        <taxon>Pseudomonadati</taxon>
        <taxon>Pseudomonadota</taxon>
        <taxon>Betaproteobacteria</taxon>
        <taxon>Burkholderiales</taxon>
        <taxon>Comamonadaceae</taxon>
        <taxon>Ramlibacter</taxon>
    </lineage>
</organism>
<evidence type="ECO:0000256" key="1">
    <source>
        <dbReference type="ARBA" id="ARBA00009759"/>
    </source>
</evidence>
<dbReference type="Proteomes" id="UP000630528">
    <property type="component" value="Unassembled WGS sequence"/>
</dbReference>
<dbReference type="PANTHER" id="PTHR20854">
    <property type="entry name" value="INOSITOL MONOPHOSPHATASE"/>
    <property type="match status" value="1"/>
</dbReference>
<dbReference type="AlphaFoldDB" id="A0A934WK53"/>
<evidence type="ECO:0000313" key="3">
    <source>
        <dbReference type="EMBL" id="MBK6005374.1"/>
    </source>
</evidence>
<dbReference type="PANTHER" id="PTHR20854:SF4">
    <property type="entry name" value="INOSITOL-1-MONOPHOSPHATASE-RELATED"/>
    <property type="match status" value="1"/>
</dbReference>
<keyword evidence="2" id="KW-0479">Metal-binding</keyword>
<evidence type="ECO:0000313" key="4">
    <source>
        <dbReference type="Proteomes" id="UP000630528"/>
    </source>
</evidence>
<dbReference type="GO" id="GO:0008934">
    <property type="term" value="F:inositol monophosphate 1-phosphatase activity"/>
    <property type="evidence" value="ECO:0007669"/>
    <property type="project" value="TreeGrafter"/>
</dbReference>
<dbReference type="PRINTS" id="PR00377">
    <property type="entry name" value="IMPHPHTASES"/>
</dbReference>
<sequence>MVQKVKDNQLRDVVTELDMKLHAISQQFVAERLPGCRLLSEEGRHEGLERGALSDGEWLIVDPLDGSNNHALGMPNYGYMAAHLRNGRLDGAVVVLPEHDQYIVLEEAQSLYAKPLPLVAASEHGTVYYAYPPKQDASARKARGELLDLIDASSAGMYRYGSACAGLYQLLCGRHMAFIGHGIRLWDAVAFLPVLASRQIPVKYSIHGGSITLVAGSQASFLERAAQVLQVQQGMVLRNFDNGSLKADAA</sequence>
<evidence type="ECO:0008006" key="5">
    <source>
        <dbReference type="Google" id="ProtNLM"/>
    </source>
</evidence>
<keyword evidence="4" id="KW-1185">Reference proteome</keyword>
<evidence type="ECO:0000256" key="2">
    <source>
        <dbReference type="PIRSR" id="PIRSR600760-2"/>
    </source>
</evidence>
<feature type="binding site" evidence="2">
    <location>
        <position position="62"/>
    </location>
    <ligand>
        <name>Mg(2+)</name>
        <dbReference type="ChEBI" id="CHEBI:18420"/>
        <label>1</label>
        <note>catalytic</note>
    </ligand>
</feature>
<feature type="binding site" evidence="2">
    <location>
        <position position="64"/>
    </location>
    <ligand>
        <name>Mg(2+)</name>
        <dbReference type="ChEBI" id="CHEBI:18420"/>
        <label>1</label>
        <note>catalytic</note>
    </ligand>
</feature>
<gene>
    <name evidence="3" type="ORF">JJB11_04670</name>
</gene>